<keyword evidence="1" id="KW-0812">Transmembrane</keyword>
<dbReference type="KEGG" id="hnv:DDQ68_16500"/>
<evidence type="ECO:0000313" key="3">
    <source>
        <dbReference type="Proteomes" id="UP000245999"/>
    </source>
</evidence>
<dbReference type="Proteomes" id="UP000245999">
    <property type="component" value="Chromosome"/>
</dbReference>
<organism evidence="2 3">
    <name type="scientific">Hymenobacter nivis</name>
    <dbReference type="NCBI Taxonomy" id="1850093"/>
    <lineage>
        <taxon>Bacteria</taxon>
        <taxon>Pseudomonadati</taxon>
        <taxon>Bacteroidota</taxon>
        <taxon>Cytophagia</taxon>
        <taxon>Cytophagales</taxon>
        <taxon>Hymenobacteraceae</taxon>
        <taxon>Hymenobacter</taxon>
    </lineage>
</organism>
<proteinExistence type="predicted"/>
<feature type="transmembrane region" description="Helical" evidence="1">
    <location>
        <begin position="44"/>
        <end position="63"/>
    </location>
</feature>
<reference evidence="3" key="1">
    <citation type="submission" date="2018-04" db="EMBL/GenBank/DDBJ databases">
        <title>Complete genome of Antarctic heterotrophic bacterium Hymenobacter nivis.</title>
        <authorList>
            <person name="Terashima M."/>
        </authorList>
    </citation>
    <scope>NUCLEOTIDE SEQUENCE [LARGE SCALE GENOMIC DNA]</scope>
    <source>
        <strain evidence="3">NBRC 111535</strain>
    </source>
</reference>
<keyword evidence="1" id="KW-0472">Membrane</keyword>
<feature type="transmembrane region" description="Helical" evidence="1">
    <location>
        <begin position="69"/>
        <end position="92"/>
    </location>
</feature>
<accession>A0A2Z3GS79</accession>
<name>A0A2Z3GS79_9BACT</name>
<gene>
    <name evidence="2" type="ORF">DDQ68_16500</name>
</gene>
<dbReference type="EMBL" id="CP029145">
    <property type="protein sequence ID" value="AWM34246.1"/>
    <property type="molecule type" value="Genomic_DNA"/>
</dbReference>
<keyword evidence="3" id="KW-1185">Reference proteome</keyword>
<sequence>MLALHPLPQPSAAPELLAQLQPHRRAAGAIAHTQRTAEAGLGRVALFFIGVVLAVLAGLAALVNLIFGVGFFTALGYTAAGLVVLFLLYKLFSPKKTAKKKA</sequence>
<dbReference type="AlphaFoldDB" id="A0A2Z3GS79"/>
<evidence type="ECO:0000313" key="2">
    <source>
        <dbReference type="EMBL" id="AWM34246.1"/>
    </source>
</evidence>
<evidence type="ECO:0000256" key="1">
    <source>
        <dbReference type="SAM" id="Phobius"/>
    </source>
</evidence>
<dbReference type="OrthoDB" id="886993at2"/>
<protein>
    <submittedName>
        <fullName evidence="2">Uncharacterized protein</fullName>
    </submittedName>
</protein>
<keyword evidence="1" id="KW-1133">Transmembrane helix</keyword>